<proteinExistence type="predicted"/>
<reference evidence="8 9" key="1">
    <citation type="submission" date="2015-09" db="EMBL/GenBank/DDBJ databases">
        <authorList>
            <consortium name="Pathogen Informatics"/>
        </authorList>
    </citation>
    <scope>NUCLEOTIDE SEQUENCE [LARGE SCALE GENOMIC DNA]</scope>
    <source>
        <strain evidence="8 9">2789STDY5834863</strain>
    </source>
</reference>
<feature type="transmembrane region" description="Helical" evidence="7">
    <location>
        <begin position="131"/>
        <end position="151"/>
    </location>
</feature>
<dbReference type="NCBIfam" id="TIGR00797">
    <property type="entry name" value="matE"/>
    <property type="match status" value="1"/>
</dbReference>
<keyword evidence="5 7" id="KW-1133">Transmembrane helix</keyword>
<evidence type="ECO:0000256" key="2">
    <source>
        <dbReference type="ARBA" id="ARBA00022448"/>
    </source>
</evidence>
<accession>A0A173Z121</accession>
<feature type="transmembrane region" description="Helical" evidence="7">
    <location>
        <begin position="44"/>
        <end position="67"/>
    </location>
</feature>
<dbReference type="AlphaFoldDB" id="A0A173Z121"/>
<evidence type="ECO:0000256" key="7">
    <source>
        <dbReference type="SAM" id="Phobius"/>
    </source>
</evidence>
<dbReference type="GO" id="GO:0005886">
    <property type="term" value="C:plasma membrane"/>
    <property type="evidence" value="ECO:0007669"/>
    <property type="project" value="UniProtKB-SubCell"/>
</dbReference>
<keyword evidence="3" id="KW-1003">Cell membrane</keyword>
<keyword evidence="2" id="KW-0813">Transport</keyword>
<feature type="transmembrane region" description="Helical" evidence="7">
    <location>
        <begin position="318"/>
        <end position="337"/>
    </location>
</feature>
<evidence type="ECO:0000256" key="6">
    <source>
        <dbReference type="ARBA" id="ARBA00023136"/>
    </source>
</evidence>
<evidence type="ECO:0000313" key="9">
    <source>
        <dbReference type="Proteomes" id="UP000095431"/>
    </source>
</evidence>
<dbReference type="GO" id="GO:0015297">
    <property type="term" value="F:antiporter activity"/>
    <property type="evidence" value="ECO:0007669"/>
    <property type="project" value="InterPro"/>
</dbReference>
<sequence length="444" mass="48344">MDERKRSLRKEIVRLALPIALQQFMTALVGACDAIMLGKLSQDAMSAVSLATQVTFVFNLFMFAFMAGENMFVAQYYGKGDYTGISQVFSLVTKICGCIAVVFLAGTLFFPEQLMRILTNEETLIVLGSEYLRVIGISYVFSGIAQIFLAIMKNCGAVNMSTLINGVMVILNIALNAVFIFGLSGFPKMGIKGAALATVLATVVQFLWSVGYVLCRIRAVKFSLRSCEKKLFGRFWQKTVPLLINNLAWGIGFSMYSVIMGHLGTDAVAANGIANISKNLVVCFCLGLGNAGSIIVGNRLGADRLQEAKEVGETLTKTAIIAGIVSGLVLIALSPFITKMVDLTPTARGYLQKMLLISSYYIAGKSVNCMTIGGIFAAGGDSKFGMMCDSVTLWCIIVPLGCICAFILKLPVMVVYFVLNLDEIIKLPVVYKHYKKYKWIKNLT</sequence>
<dbReference type="InterPro" id="IPR047135">
    <property type="entry name" value="YsiQ"/>
</dbReference>
<feature type="transmembrane region" description="Helical" evidence="7">
    <location>
        <begin position="239"/>
        <end position="259"/>
    </location>
</feature>
<keyword evidence="6 7" id="KW-0472">Membrane</keyword>
<evidence type="ECO:0000256" key="3">
    <source>
        <dbReference type="ARBA" id="ARBA00022475"/>
    </source>
</evidence>
<dbReference type="RefSeq" id="WP_055199814.1">
    <property type="nucleotide sequence ID" value="NZ_BTHH01000003.1"/>
</dbReference>
<dbReference type="eggNOG" id="ENOG5034BMY">
    <property type="taxonomic scope" value="Bacteria"/>
</dbReference>
<dbReference type="CDD" id="cd13134">
    <property type="entry name" value="MATE_like_8"/>
    <property type="match status" value="1"/>
</dbReference>
<protein>
    <submittedName>
        <fullName evidence="8">Na(+)/drug antiporter</fullName>
    </submittedName>
</protein>
<comment type="subcellular location">
    <subcellularLocation>
        <location evidence="1">Cell membrane</location>
        <topology evidence="1">Multi-pass membrane protein</topology>
    </subcellularLocation>
</comment>
<evidence type="ECO:0000313" key="8">
    <source>
        <dbReference type="EMBL" id="CUN69413.1"/>
    </source>
</evidence>
<feature type="transmembrane region" description="Helical" evidence="7">
    <location>
        <begin position="163"/>
        <end position="183"/>
    </location>
</feature>
<dbReference type="PROSITE" id="PS51257">
    <property type="entry name" value="PROKAR_LIPOPROTEIN"/>
    <property type="match status" value="1"/>
</dbReference>
<dbReference type="Pfam" id="PF01554">
    <property type="entry name" value="MatE"/>
    <property type="match status" value="2"/>
</dbReference>
<dbReference type="Proteomes" id="UP000095431">
    <property type="component" value="Unassembled WGS sequence"/>
</dbReference>
<feature type="transmembrane region" description="Helical" evidence="7">
    <location>
        <begin position="195"/>
        <end position="215"/>
    </location>
</feature>
<feature type="transmembrane region" description="Helical" evidence="7">
    <location>
        <begin position="357"/>
        <end position="379"/>
    </location>
</feature>
<evidence type="ECO:0000256" key="4">
    <source>
        <dbReference type="ARBA" id="ARBA00022692"/>
    </source>
</evidence>
<feature type="transmembrane region" description="Helical" evidence="7">
    <location>
        <begin position="279"/>
        <end position="297"/>
    </location>
</feature>
<feature type="transmembrane region" description="Helical" evidence="7">
    <location>
        <begin position="88"/>
        <end position="111"/>
    </location>
</feature>
<feature type="transmembrane region" description="Helical" evidence="7">
    <location>
        <begin position="391"/>
        <end position="419"/>
    </location>
</feature>
<gene>
    <name evidence="8" type="primary">norM_2</name>
    <name evidence="8" type="ORF">ERS852478_00824</name>
</gene>
<feature type="transmembrane region" description="Helical" evidence="7">
    <location>
        <begin position="12"/>
        <end position="38"/>
    </location>
</feature>
<dbReference type="PANTHER" id="PTHR42925:SF2">
    <property type="entry name" value="NA+ DRIVEN MULTIDRUG EFFLUX PUMP"/>
    <property type="match status" value="1"/>
</dbReference>
<dbReference type="PIRSF" id="PIRSF006603">
    <property type="entry name" value="DinF"/>
    <property type="match status" value="1"/>
</dbReference>
<evidence type="ECO:0000256" key="5">
    <source>
        <dbReference type="ARBA" id="ARBA00022989"/>
    </source>
</evidence>
<dbReference type="PANTHER" id="PTHR42925">
    <property type="entry name" value="MULTIDRUG AND TOXIN EFFLUX PROTEIN MATE FAMILY"/>
    <property type="match status" value="1"/>
</dbReference>
<dbReference type="InterPro" id="IPR002528">
    <property type="entry name" value="MATE_fam"/>
</dbReference>
<evidence type="ECO:0000256" key="1">
    <source>
        <dbReference type="ARBA" id="ARBA00004651"/>
    </source>
</evidence>
<dbReference type="GO" id="GO:0042910">
    <property type="term" value="F:xenobiotic transmembrane transporter activity"/>
    <property type="evidence" value="ECO:0007669"/>
    <property type="project" value="InterPro"/>
</dbReference>
<dbReference type="InterPro" id="IPR048279">
    <property type="entry name" value="MdtK-like"/>
</dbReference>
<keyword evidence="4 7" id="KW-0812">Transmembrane</keyword>
<name>A0A173Z121_9FIRM</name>
<organism evidence="8 9">
    <name type="scientific">Blautia wexlerae</name>
    <dbReference type="NCBI Taxonomy" id="418240"/>
    <lineage>
        <taxon>Bacteria</taxon>
        <taxon>Bacillati</taxon>
        <taxon>Bacillota</taxon>
        <taxon>Clostridia</taxon>
        <taxon>Lachnospirales</taxon>
        <taxon>Lachnospiraceae</taxon>
        <taxon>Blautia</taxon>
    </lineage>
</organism>
<dbReference type="EMBL" id="CYZN01000004">
    <property type="protein sequence ID" value="CUN69413.1"/>
    <property type="molecule type" value="Genomic_DNA"/>
</dbReference>